<evidence type="ECO:0000313" key="1">
    <source>
        <dbReference type="EMBL" id="CAL8086149.1"/>
    </source>
</evidence>
<dbReference type="Proteomes" id="UP001642540">
    <property type="component" value="Unassembled WGS sequence"/>
</dbReference>
<name>A0ABP1Q1T2_9HEXA</name>
<gene>
    <name evidence="1" type="ORF">ODALV1_LOCUS6350</name>
</gene>
<keyword evidence="2" id="KW-1185">Reference proteome</keyword>
<comment type="caution">
    <text evidence="1">The sequence shown here is derived from an EMBL/GenBank/DDBJ whole genome shotgun (WGS) entry which is preliminary data.</text>
</comment>
<reference evidence="1 2" key="1">
    <citation type="submission" date="2024-08" db="EMBL/GenBank/DDBJ databases">
        <authorList>
            <person name="Cucini C."/>
            <person name="Frati F."/>
        </authorList>
    </citation>
    <scope>NUCLEOTIDE SEQUENCE [LARGE SCALE GENOMIC DNA]</scope>
</reference>
<sequence>MANKQDVKYLRAGDETHDTMNPFHIDIVNEKIFSAHDLQSCMRTTPTWETYMKPTRKFFLFEMVLPFLLKKISKKEFLTCRLVCQKWKQSIDKVYENHPERLICTGIVKFSSNDNSKPDDNGIQFESPCKENIQRFLKDMDSHRGNPLVGRKVMLMAYDADEYWNGWRKLLERFGKQVWYAHLQFDDHELEPPATEMDRIEARLMNCLTLLPYLCLDITGDEQEEEFEERLPEFLKHHMFPKLELLETFYCPNDGYNLLINSIVKFCCSSEKLKRLYLDGLQI</sequence>
<evidence type="ECO:0008006" key="3">
    <source>
        <dbReference type="Google" id="ProtNLM"/>
    </source>
</evidence>
<organism evidence="1 2">
    <name type="scientific">Orchesella dallaii</name>
    <dbReference type="NCBI Taxonomy" id="48710"/>
    <lineage>
        <taxon>Eukaryota</taxon>
        <taxon>Metazoa</taxon>
        <taxon>Ecdysozoa</taxon>
        <taxon>Arthropoda</taxon>
        <taxon>Hexapoda</taxon>
        <taxon>Collembola</taxon>
        <taxon>Entomobryomorpha</taxon>
        <taxon>Entomobryoidea</taxon>
        <taxon>Orchesellidae</taxon>
        <taxon>Orchesellinae</taxon>
        <taxon>Orchesella</taxon>
    </lineage>
</organism>
<dbReference type="EMBL" id="CAXLJM020000019">
    <property type="protein sequence ID" value="CAL8086149.1"/>
    <property type="molecule type" value="Genomic_DNA"/>
</dbReference>
<accession>A0ABP1Q1T2</accession>
<evidence type="ECO:0000313" key="2">
    <source>
        <dbReference type="Proteomes" id="UP001642540"/>
    </source>
</evidence>
<proteinExistence type="predicted"/>
<protein>
    <recommendedName>
        <fullName evidence="3">F-box domain-containing protein</fullName>
    </recommendedName>
</protein>